<dbReference type="EMBL" id="CM042882">
    <property type="protein sequence ID" value="KAI4383826.1"/>
    <property type="molecule type" value="Genomic_DNA"/>
</dbReference>
<keyword evidence="2" id="KW-1185">Reference proteome</keyword>
<accession>A0ACB9S172</accession>
<organism evidence="1 2">
    <name type="scientific">Melastoma candidum</name>
    <dbReference type="NCBI Taxonomy" id="119954"/>
    <lineage>
        <taxon>Eukaryota</taxon>
        <taxon>Viridiplantae</taxon>
        <taxon>Streptophyta</taxon>
        <taxon>Embryophyta</taxon>
        <taxon>Tracheophyta</taxon>
        <taxon>Spermatophyta</taxon>
        <taxon>Magnoliopsida</taxon>
        <taxon>eudicotyledons</taxon>
        <taxon>Gunneridae</taxon>
        <taxon>Pentapetalae</taxon>
        <taxon>rosids</taxon>
        <taxon>malvids</taxon>
        <taxon>Myrtales</taxon>
        <taxon>Melastomataceae</taxon>
        <taxon>Melastomatoideae</taxon>
        <taxon>Melastomateae</taxon>
        <taxon>Melastoma</taxon>
    </lineage>
</organism>
<name>A0ACB9S172_9MYRT</name>
<evidence type="ECO:0000313" key="2">
    <source>
        <dbReference type="Proteomes" id="UP001057402"/>
    </source>
</evidence>
<comment type="caution">
    <text evidence="1">The sequence shown here is derived from an EMBL/GenBank/DDBJ whole genome shotgun (WGS) entry which is preliminary data.</text>
</comment>
<proteinExistence type="predicted"/>
<reference evidence="2" key="1">
    <citation type="journal article" date="2023" name="Front. Plant Sci.">
        <title>Chromosomal-level genome assembly of Melastoma candidum provides insights into trichome evolution.</title>
        <authorList>
            <person name="Zhong Y."/>
            <person name="Wu W."/>
            <person name="Sun C."/>
            <person name="Zou P."/>
            <person name="Liu Y."/>
            <person name="Dai S."/>
            <person name="Zhou R."/>
        </authorList>
    </citation>
    <scope>NUCLEOTIDE SEQUENCE [LARGE SCALE GENOMIC DNA]</scope>
</reference>
<protein>
    <submittedName>
        <fullName evidence="1">Uncharacterized protein</fullName>
    </submittedName>
</protein>
<sequence length="195" mass="21683">MASAAPNSLQLAATAAADDVEEKRAAVLVFQQGSEGIQPWRGEHKVLAAPETPQAMWRKMATLMLPLLGGTRVRSTFIAISIATATKQRLRSDLPYYFFDLFLSSNSAAAHKERHLRMWRYLIDDVVMAAVMRMSLPSIFLQMNMRPQSEPVATCSSLGPKKLTPLIVITFTLKDRWCGGRHQDCGSDILHGLRV</sequence>
<evidence type="ECO:0000313" key="1">
    <source>
        <dbReference type="EMBL" id="KAI4383826.1"/>
    </source>
</evidence>
<gene>
    <name evidence="1" type="ORF">MLD38_009622</name>
</gene>
<dbReference type="Proteomes" id="UP001057402">
    <property type="component" value="Chromosome 3"/>
</dbReference>